<protein>
    <recommendedName>
        <fullName evidence="3">PIN domain-containing protein</fullName>
    </recommendedName>
</protein>
<evidence type="ECO:0008006" key="3">
    <source>
        <dbReference type="Google" id="ProtNLM"/>
    </source>
</evidence>
<reference evidence="1" key="2">
    <citation type="submission" date="2020-09" db="EMBL/GenBank/DDBJ databases">
        <authorList>
            <person name="Sun Q."/>
            <person name="Ohkuma M."/>
        </authorList>
    </citation>
    <scope>NUCLEOTIDE SEQUENCE</scope>
    <source>
        <strain evidence="1">JCM 4125</strain>
    </source>
</reference>
<accession>A0A918HQT8</accession>
<proteinExistence type="predicted"/>
<sequence length="352" mass="38833">MTLDRDDAAPPLLIPSGSAINPMVLDRPMLLPILDANALLVEACALAKNNGRPNRVTTLAATGRATPYIAAHVPGEVDEHLAKMAAHFEVPEHRARRVLNQQILPALRVVDLEIRDHLSPRTRHILHVDPEMPRNYRGDPDDAPTMALAEFLGPCVIVTQDSVFHHFGFAVIDWVPVVQSVMRVAGLEATAANALVVMDWALRLSGAGVHRLIVLAGRNPLLATAAVTGLLWWCYRNGLLTRESWRRRLARAGEATVPLLELADATMTEYRELSDSLMVVEPPSYPTREQVAARHLARCGRPLTPGELRDALARHGHITSAAQLNRDMLAHRAFVRAPGDLWTVGRQVRQRT</sequence>
<dbReference type="AlphaFoldDB" id="A0A918HQT8"/>
<evidence type="ECO:0000313" key="1">
    <source>
        <dbReference type="EMBL" id="GGT96029.1"/>
    </source>
</evidence>
<keyword evidence="2" id="KW-1185">Reference proteome</keyword>
<reference evidence="1" key="1">
    <citation type="journal article" date="2014" name="Int. J. Syst. Evol. Microbiol.">
        <title>Complete genome sequence of Corynebacterium casei LMG S-19264T (=DSM 44701T), isolated from a smear-ripened cheese.</title>
        <authorList>
            <consortium name="US DOE Joint Genome Institute (JGI-PGF)"/>
            <person name="Walter F."/>
            <person name="Albersmeier A."/>
            <person name="Kalinowski J."/>
            <person name="Ruckert C."/>
        </authorList>
    </citation>
    <scope>NUCLEOTIDE SEQUENCE</scope>
    <source>
        <strain evidence="1">JCM 4125</strain>
    </source>
</reference>
<gene>
    <name evidence="1" type="ORF">GCM10010226_87030</name>
</gene>
<dbReference type="RefSeq" id="WP_189718146.1">
    <property type="nucleotide sequence ID" value="NZ_BMSA01000050.1"/>
</dbReference>
<dbReference type="EMBL" id="BMSA01000050">
    <property type="protein sequence ID" value="GGT96029.1"/>
    <property type="molecule type" value="Genomic_DNA"/>
</dbReference>
<dbReference type="SUPFAM" id="SSF88723">
    <property type="entry name" value="PIN domain-like"/>
    <property type="match status" value="1"/>
</dbReference>
<dbReference type="Proteomes" id="UP000646776">
    <property type="component" value="Unassembled WGS sequence"/>
</dbReference>
<comment type="caution">
    <text evidence="1">The sequence shown here is derived from an EMBL/GenBank/DDBJ whole genome shotgun (WGS) entry which is preliminary data.</text>
</comment>
<organism evidence="1 2">
    <name type="scientific">Streptomyces phaeofaciens</name>
    <dbReference type="NCBI Taxonomy" id="68254"/>
    <lineage>
        <taxon>Bacteria</taxon>
        <taxon>Bacillati</taxon>
        <taxon>Actinomycetota</taxon>
        <taxon>Actinomycetes</taxon>
        <taxon>Kitasatosporales</taxon>
        <taxon>Streptomycetaceae</taxon>
        <taxon>Streptomyces</taxon>
    </lineage>
</organism>
<dbReference type="InterPro" id="IPR029060">
    <property type="entry name" value="PIN-like_dom_sf"/>
</dbReference>
<evidence type="ECO:0000313" key="2">
    <source>
        <dbReference type="Proteomes" id="UP000646776"/>
    </source>
</evidence>
<name>A0A918HQT8_9ACTN</name>